<keyword evidence="4" id="KW-1185">Reference proteome</keyword>
<evidence type="ECO:0000313" key="3">
    <source>
        <dbReference type="EMBL" id="KAJ1350036.1"/>
    </source>
</evidence>
<evidence type="ECO:0000313" key="4">
    <source>
        <dbReference type="Proteomes" id="UP001196413"/>
    </source>
</evidence>
<comment type="caution">
    <text evidence="3">The sequence shown here is derived from an EMBL/GenBank/DDBJ whole genome shotgun (WGS) entry which is preliminary data.</text>
</comment>
<feature type="signal peptide" evidence="2">
    <location>
        <begin position="1"/>
        <end position="21"/>
    </location>
</feature>
<organism evidence="3 4">
    <name type="scientific">Parelaphostrongylus tenuis</name>
    <name type="common">Meningeal worm</name>
    <dbReference type="NCBI Taxonomy" id="148309"/>
    <lineage>
        <taxon>Eukaryota</taxon>
        <taxon>Metazoa</taxon>
        <taxon>Ecdysozoa</taxon>
        <taxon>Nematoda</taxon>
        <taxon>Chromadorea</taxon>
        <taxon>Rhabditida</taxon>
        <taxon>Rhabditina</taxon>
        <taxon>Rhabditomorpha</taxon>
        <taxon>Strongyloidea</taxon>
        <taxon>Metastrongylidae</taxon>
        <taxon>Parelaphostrongylus</taxon>
    </lineage>
</organism>
<evidence type="ECO:0008006" key="5">
    <source>
        <dbReference type="Google" id="ProtNLM"/>
    </source>
</evidence>
<proteinExistence type="predicted"/>
<evidence type="ECO:0000256" key="2">
    <source>
        <dbReference type="SAM" id="SignalP"/>
    </source>
</evidence>
<feature type="chain" id="PRO_5042223244" description="Secreted protein" evidence="2">
    <location>
        <begin position="22"/>
        <end position="93"/>
    </location>
</feature>
<dbReference type="EMBL" id="JAHQIW010000789">
    <property type="protein sequence ID" value="KAJ1350036.1"/>
    <property type="molecule type" value="Genomic_DNA"/>
</dbReference>
<accession>A0AAD5QKF3</accession>
<protein>
    <recommendedName>
        <fullName evidence="5">Secreted protein</fullName>
    </recommendedName>
</protein>
<dbReference type="AlphaFoldDB" id="A0AAD5QKF3"/>
<gene>
    <name evidence="3" type="ORF">KIN20_005742</name>
</gene>
<dbReference type="Proteomes" id="UP001196413">
    <property type="component" value="Unassembled WGS sequence"/>
</dbReference>
<sequence>MTNVSTPPLLIVLLTITEVLGCGTLPGGPAAMRMWRFNVTGFSLPVPMAFSTAAETRKVRLFEQKTSVDTTSHGARAASSPSCYLDSEVDQWE</sequence>
<reference evidence="3" key="1">
    <citation type="submission" date="2021-06" db="EMBL/GenBank/DDBJ databases">
        <title>Parelaphostrongylus tenuis whole genome reference sequence.</title>
        <authorList>
            <person name="Garwood T.J."/>
            <person name="Larsen P.A."/>
            <person name="Fountain-Jones N.M."/>
            <person name="Garbe J.R."/>
            <person name="Macchietto M.G."/>
            <person name="Kania S.A."/>
            <person name="Gerhold R.W."/>
            <person name="Richards J.E."/>
            <person name="Wolf T.M."/>
        </authorList>
    </citation>
    <scope>NUCLEOTIDE SEQUENCE</scope>
    <source>
        <strain evidence="3">MNPRO001-30</strain>
        <tissue evidence="3">Meninges</tissue>
    </source>
</reference>
<name>A0AAD5QKF3_PARTN</name>
<evidence type="ECO:0000256" key="1">
    <source>
        <dbReference type="SAM" id="MobiDB-lite"/>
    </source>
</evidence>
<feature type="region of interest" description="Disordered" evidence="1">
    <location>
        <begin position="68"/>
        <end position="93"/>
    </location>
</feature>
<keyword evidence="2" id="KW-0732">Signal</keyword>